<dbReference type="InterPro" id="IPR002885">
    <property type="entry name" value="PPR_rpt"/>
</dbReference>
<feature type="compositionally biased region" description="Basic residues" evidence="3">
    <location>
        <begin position="1213"/>
        <end position="1224"/>
    </location>
</feature>
<feature type="compositionally biased region" description="Basic residues" evidence="3">
    <location>
        <begin position="1155"/>
        <end position="1167"/>
    </location>
</feature>
<feature type="region of interest" description="Disordered" evidence="3">
    <location>
        <begin position="92"/>
        <end position="118"/>
    </location>
</feature>
<feature type="region of interest" description="Disordered" evidence="3">
    <location>
        <begin position="1203"/>
        <end position="1238"/>
    </location>
</feature>
<dbReference type="EMBL" id="JACTNZ010000010">
    <property type="protein sequence ID" value="KAG5527591.1"/>
    <property type="molecule type" value="Genomic_DNA"/>
</dbReference>
<feature type="region of interest" description="Disordered" evidence="3">
    <location>
        <begin position="1140"/>
        <end position="1170"/>
    </location>
</feature>
<protein>
    <submittedName>
        <fullName evidence="4">Uncharacterized protein</fullName>
    </submittedName>
</protein>
<dbReference type="Proteomes" id="UP000823749">
    <property type="component" value="Chromosome 10"/>
</dbReference>
<dbReference type="PANTHER" id="PTHR33167:SF70">
    <property type="entry name" value="DUF3741 DOMAIN-CONTAINING PROTEIN"/>
    <property type="match status" value="1"/>
</dbReference>
<dbReference type="PROSITE" id="PS51375">
    <property type="entry name" value="PPR"/>
    <property type="match status" value="1"/>
</dbReference>
<evidence type="ECO:0000256" key="1">
    <source>
        <dbReference type="ARBA" id="ARBA00022737"/>
    </source>
</evidence>
<keyword evidence="1" id="KW-0677">Repeat</keyword>
<dbReference type="PANTHER" id="PTHR33167">
    <property type="entry name" value="TRANSCRIPTION FACTOR, PUTATIVE (DUF863)-RELATED"/>
    <property type="match status" value="1"/>
</dbReference>
<proteinExistence type="predicted"/>
<evidence type="ECO:0000313" key="5">
    <source>
        <dbReference type="Proteomes" id="UP000823749"/>
    </source>
</evidence>
<organism evidence="4 5">
    <name type="scientific">Rhododendron griersonianum</name>
    <dbReference type="NCBI Taxonomy" id="479676"/>
    <lineage>
        <taxon>Eukaryota</taxon>
        <taxon>Viridiplantae</taxon>
        <taxon>Streptophyta</taxon>
        <taxon>Embryophyta</taxon>
        <taxon>Tracheophyta</taxon>
        <taxon>Spermatophyta</taxon>
        <taxon>Magnoliopsida</taxon>
        <taxon>eudicotyledons</taxon>
        <taxon>Gunneridae</taxon>
        <taxon>Pentapetalae</taxon>
        <taxon>asterids</taxon>
        <taxon>Ericales</taxon>
        <taxon>Ericaceae</taxon>
        <taxon>Ericoideae</taxon>
        <taxon>Rhodoreae</taxon>
        <taxon>Rhododendron</taxon>
    </lineage>
</organism>
<feature type="region of interest" description="Disordered" evidence="3">
    <location>
        <begin position="612"/>
        <end position="638"/>
    </location>
</feature>
<feature type="compositionally biased region" description="Basic and acidic residues" evidence="3">
    <location>
        <begin position="626"/>
        <end position="636"/>
    </location>
</feature>
<feature type="repeat" description="PPR" evidence="2">
    <location>
        <begin position="1"/>
        <end position="28"/>
    </location>
</feature>
<keyword evidence="5" id="KW-1185">Reference proteome</keyword>
<evidence type="ECO:0000256" key="3">
    <source>
        <dbReference type="SAM" id="MobiDB-lite"/>
    </source>
</evidence>
<evidence type="ECO:0000256" key="2">
    <source>
        <dbReference type="PROSITE-ProRule" id="PRU00708"/>
    </source>
</evidence>
<dbReference type="Gene3D" id="1.25.40.10">
    <property type="entry name" value="Tetratricopeptide repeat domain"/>
    <property type="match status" value="1"/>
</dbReference>
<gene>
    <name evidence="4" type="ORF">RHGRI_028491</name>
</gene>
<dbReference type="Gene3D" id="3.40.1740.10">
    <property type="entry name" value="VC0467-like"/>
    <property type="match status" value="1"/>
</dbReference>
<dbReference type="SUPFAM" id="SSF143456">
    <property type="entry name" value="VC0467-like"/>
    <property type="match status" value="1"/>
</dbReference>
<feature type="region of interest" description="Disordered" evidence="3">
    <location>
        <begin position="1263"/>
        <end position="1282"/>
    </location>
</feature>
<reference evidence="4" key="1">
    <citation type="submission" date="2020-08" db="EMBL/GenBank/DDBJ databases">
        <title>Plant Genome Project.</title>
        <authorList>
            <person name="Zhang R.-G."/>
        </authorList>
    </citation>
    <scope>NUCLEOTIDE SEQUENCE</scope>
    <source>
        <strain evidence="4">WSP0</strain>
        <tissue evidence="4">Leaf</tissue>
    </source>
</reference>
<name>A0AAV6IFZ6_9ERIC</name>
<feature type="compositionally biased region" description="Polar residues" evidence="3">
    <location>
        <begin position="1203"/>
        <end position="1212"/>
    </location>
</feature>
<evidence type="ECO:0000313" key="4">
    <source>
        <dbReference type="EMBL" id="KAG5527591.1"/>
    </source>
</evidence>
<accession>A0AAV6IFZ6</accession>
<sequence>MISGYAVEGLAKHALSLFEKMEETGLKPDYGTAIIILANCAESGLLGKGEDFMPPYRQLDMTALTAALFVYNAFVGMYAKCSSLNWQHIGRPSANHSSSPPPPLGKNKEDNKWSQSNANDLESDNLLTICHGWRKPSANFQQLSSGKVRAESYISYFGLDCHLGSSSPEDDSKPSPDPDWRSFRARLVAGERALRPQPDDLSSSVDPDTIGDEDQPPTVKISDKWAHTLHEPEKGCLLIATEKLDGVHIFERTVILLLSTGPVGPTGIILNRPSLMSIKETKSTVFDVAGTFSERPLFFGGPLEEGLFLVRPHRGGDDGVGRSGVFDEVVKGVYYGTKESVGCAAEMVKRNVVEAEEFRFFDGYCGWEKEQLRDEIRAGYWTVAACSPSVIGLSSVGSVGLWDEEEWGLEWTKTYLSGSYSSMDLNEGAGSGIWMLYHEPKTLTNDQSYNLFVTRPTLDGYWGCDKEHLRQTILKHESLFRYQLEELHRLYKRQRDLVNEVKRRELQQHLIEVEISQSTLFLSHSDCGDVRKTPHVSDLPLMDPTFGRPTTSGANSIQSPLSFMRGKNVFGPFPSQDRVESKDNEFCESKCHMLQRTLLNLEIPASVNVNEDGKKVGESESFPSSRRREGASERDVNLSLGSGLSPGFNNDVFRSNSFRKSFRHMVDLNEPTPVQEVSVSVSVDDYDNVTCLDEEIRRRDVSVNSKTGFHIFSTESHQSSFPVRDGGIHLNNMHSGPCRCDADSFSRGVCPEHSPTLVISSQVEPSKERKIRHTIFGVEIPVGNHGKSVGTSHTSSLDQINPQFHVAKSEPPSISPQANASIIFHQDVLSVQGNASVVASFPLKSSMEFHELQDKENTGTGDAQRKHDNPMGGVAWLREKKLAKVEPFKGKEDSHHMNPQSVRNDPHRFTDKSEMLKGPPQILIQDSQSSIIACDAELEENEVPCNSSCVASYGDGGNDRKAKDLVTERTMGNFNSGLRYHIDLNLCINEEEAPLVPSLPRAIVKIATTEIDLESPAVFESEVTPSLQLDSAVNQHESPSRLPLDDSEEKNEELVRVAAEAIIAISSSDPMEDVACHPLSVLSSDSLRWFAEVVSSHKGDFEGELNDEGSIPDGMDHFEFMTMNLTETKEEEYSNKSLDFENHKYEETEPTFSSKRPRRGQARKGRQRKDFQRDILPGLITLSRHEVTEDFMSFEELFRASGFNWNPSQSRRNTPKKGRGRRRLKDSAHPVTPTVASPPVEKPVCIELVLEGRTLTGWGKKTRRLPRQRCTTDNPPPHALKC</sequence>
<dbReference type="Pfam" id="PF05904">
    <property type="entry name" value="DUF863"/>
    <property type="match status" value="2"/>
</dbReference>
<comment type="caution">
    <text evidence="4">The sequence shown here is derived from an EMBL/GenBank/DDBJ whole genome shotgun (WGS) entry which is preliminary data.</text>
</comment>
<dbReference type="Pfam" id="PF02622">
    <property type="entry name" value="DUF179"/>
    <property type="match status" value="1"/>
</dbReference>
<dbReference type="NCBIfam" id="TIGR00756">
    <property type="entry name" value="PPR"/>
    <property type="match status" value="1"/>
</dbReference>
<feature type="region of interest" description="Disordered" evidence="3">
    <location>
        <begin position="191"/>
        <end position="218"/>
    </location>
</feature>
<dbReference type="InterPro" id="IPR011990">
    <property type="entry name" value="TPR-like_helical_dom_sf"/>
</dbReference>
<dbReference type="InterPro" id="IPR008581">
    <property type="entry name" value="DUF863_pln"/>
</dbReference>
<dbReference type="InterPro" id="IPR003774">
    <property type="entry name" value="AlgH-like"/>
</dbReference>